<dbReference type="InterPro" id="IPR004659">
    <property type="entry name" value="RNase_E/G"/>
</dbReference>
<dbReference type="EMBL" id="JPMD01000001">
    <property type="protein sequence ID" value="KEZ88629.1"/>
    <property type="molecule type" value="Genomic_DNA"/>
</dbReference>
<gene>
    <name evidence="7" type="ORF">IO99_00130</name>
</gene>
<dbReference type="PROSITE" id="PS50126">
    <property type="entry name" value="S1"/>
    <property type="match status" value="1"/>
</dbReference>
<dbReference type="Pfam" id="PF00575">
    <property type="entry name" value="S1"/>
    <property type="match status" value="1"/>
</dbReference>
<dbReference type="AlphaFoldDB" id="A0A084JI45"/>
<evidence type="ECO:0000313" key="7">
    <source>
        <dbReference type="EMBL" id="KEZ88629.1"/>
    </source>
</evidence>
<dbReference type="SMART" id="SM00316">
    <property type="entry name" value="S1"/>
    <property type="match status" value="1"/>
</dbReference>
<proteinExistence type="predicted"/>
<dbReference type="STRING" id="318464.IO99_00130"/>
<dbReference type="InterPro" id="IPR019307">
    <property type="entry name" value="RNA-bd_AU-1/RNase_E/G"/>
</dbReference>
<evidence type="ECO:0000256" key="5">
    <source>
        <dbReference type="ARBA" id="ARBA00022884"/>
    </source>
</evidence>
<dbReference type="GO" id="GO:0003723">
    <property type="term" value="F:RNA binding"/>
    <property type="evidence" value="ECO:0007669"/>
    <property type="project" value="UniProtKB-KW"/>
</dbReference>
<dbReference type="NCBIfam" id="TIGR00757">
    <property type="entry name" value="RNaseEG"/>
    <property type="match status" value="1"/>
</dbReference>
<keyword evidence="8" id="KW-1185">Reference proteome</keyword>
<keyword evidence="4" id="KW-0460">Magnesium</keyword>
<evidence type="ECO:0000259" key="6">
    <source>
        <dbReference type="PROSITE" id="PS50126"/>
    </source>
</evidence>
<dbReference type="GO" id="GO:0016787">
    <property type="term" value="F:hydrolase activity"/>
    <property type="evidence" value="ECO:0007669"/>
    <property type="project" value="UniProtKB-KW"/>
</dbReference>
<keyword evidence="3" id="KW-0378">Hydrolase</keyword>
<evidence type="ECO:0000256" key="3">
    <source>
        <dbReference type="ARBA" id="ARBA00022801"/>
    </source>
</evidence>
<name>A0A084JI45_9CLOT</name>
<evidence type="ECO:0000256" key="2">
    <source>
        <dbReference type="ARBA" id="ARBA00022723"/>
    </source>
</evidence>
<dbReference type="PANTHER" id="PTHR30001">
    <property type="entry name" value="RIBONUCLEASE"/>
    <property type="match status" value="1"/>
</dbReference>
<dbReference type="Gene3D" id="2.40.50.140">
    <property type="entry name" value="Nucleic acid-binding proteins"/>
    <property type="match status" value="1"/>
</dbReference>
<dbReference type="SUPFAM" id="SSF50249">
    <property type="entry name" value="Nucleic acid-binding proteins"/>
    <property type="match status" value="1"/>
</dbReference>
<evidence type="ECO:0000256" key="1">
    <source>
        <dbReference type="ARBA" id="ARBA00001946"/>
    </source>
</evidence>
<comment type="caution">
    <text evidence="7">The sequence shown here is derived from an EMBL/GenBank/DDBJ whole genome shotgun (WGS) entry which is preliminary data.</text>
</comment>
<protein>
    <submittedName>
        <fullName evidence="7">Ribonuclease</fullName>
    </submittedName>
</protein>
<dbReference type="GO" id="GO:0005737">
    <property type="term" value="C:cytoplasm"/>
    <property type="evidence" value="ECO:0007669"/>
    <property type="project" value="TreeGrafter"/>
</dbReference>
<accession>A0A084JI45</accession>
<keyword evidence="2" id="KW-0479">Metal-binding</keyword>
<dbReference type="CDD" id="cd04453">
    <property type="entry name" value="S1_RNase_E"/>
    <property type="match status" value="1"/>
</dbReference>
<dbReference type="GO" id="GO:0046872">
    <property type="term" value="F:metal ion binding"/>
    <property type="evidence" value="ECO:0007669"/>
    <property type="project" value="UniProtKB-KW"/>
</dbReference>
<dbReference type="eggNOG" id="COG1530">
    <property type="taxonomic scope" value="Bacteria"/>
</dbReference>
<dbReference type="Pfam" id="PF10150">
    <property type="entry name" value="RNase_E_G"/>
    <property type="match status" value="1"/>
</dbReference>
<dbReference type="GO" id="GO:0004540">
    <property type="term" value="F:RNA nuclease activity"/>
    <property type="evidence" value="ECO:0007669"/>
    <property type="project" value="InterPro"/>
</dbReference>
<comment type="cofactor">
    <cofactor evidence="1">
        <name>Mg(2+)</name>
        <dbReference type="ChEBI" id="CHEBI:18420"/>
    </cofactor>
</comment>
<evidence type="ECO:0000313" key="8">
    <source>
        <dbReference type="Proteomes" id="UP000028542"/>
    </source>
</evidence>
<dbReference type="Proteomes" id="UP000028542">
    <property type="component" value="Unassembled WGS sequence"/>
</dbReference>
<reference evidence="7 8" key="1">
    <citation type="submission" date="2014-07" db="EMBL/GenBank/DDBJ databases">
        <title>Draft genome of Clostridium sulfidigenes 113A isolated from sediments associated with methane hydrate from Krishna Godavari basin.</title>
        <authorList>
            <person name="Honkalas V.S."/>
            <person name="Dabir A.P."/>
            <person name="Arora P."/>
            <person name="Dhakephalkar P.K."/>
        </authorList>
    </citation>
    <scope>NUCLEOTIDE SEQUENCE [LARGE SCALE GENOMIC DNA]</scope>
    <source>
        <strain evidence="7 8">113A</strain>
    </source>
</reference>
<dbReference type="InterPro" id="IPR003029">
    <property type="entry name" value="S1_domain"/>
</dbReference>
<keyword evidence="5" id="KW-0694">RNA-binding</keyword>
<dbReference type="GO" id="GO:0006364">
    <property type="term" value="P:rRNA processing"/>
    <property type="evidence" value="ECO:0007669"/>
    <property type="project" value="TreeGrafter"/>
</dbReference>
<organism evidence="7 8">
    <name type="scientific">Clostridium sulfidigenes</name>
    <dbReference type="NCBI Taxonomy" id="318464"/>
    <lineage>
        <taxon>Bacteria</taxon>
        <taxon>Bacillati</taxon>
        <taxon>Bacillota</taxon>
        <taxon>Clostridia</taxon>
        <taxon>Eubacteriales</taxon>
        <taxon>Clostridiaceae</taxon>
        <taxon>Clostridium</taxon>
    </lineage>
</organism>
<dbReference type="RefSeq" id="WP_035128797.1">
    <property type="nucleotide sequence ID" value="NZ_JPMD01000001.1"/>
</dbReference>
<dbReference type="InterPro" id="IPR012340">
    <property type="entry name" value="NA-bd_OB-fold"/>
</dbReference>
<feature type="domain" description="S1 motif" evidence="6">
    <location>
        <begin position="38"/>
        <end position="103"/>
    </location>
</feature>
<sequence>MKKIFIERQNTLLKIAVKYGDILKECFIEEDTEGPKVGDIYRGVIKNIVPSIHGAFIDIGYEKNGYLSLEKNQHINTLKKGDEVMVEVVKEEIDKKGPKVTRNLSLPGAYAVLTKEHSHIEISKKIKTPNFKELIEEDISKPEDVGIIIRTKAENIDINILKEEISELIHRYEEICNKFTYSSKVGPLYKDNGILSRVLRNYTEGGAEIVVDNYEDYLYYEKLIKEKRLENLHLSFYEGDLSIFDNYGIEKEILALRHNKINLSSGGNIVLERTEAMNVVDVNTAKNIKPSLKEKNILVTNMEAAKEVVKQIRLRNLGGIIVVDFVDMKSHEDKAEVLKVLQEEFKDDKHNTKIYPFTELNLVQITRKKYGKSICDYVFNSCVYCKGTGEKVSLEYILSILKGKVKKIKSEQGIKNIYIELDRNYENEINNDIVTFVEKLDGLDCDIFIRFQENLDNFKVESLIFHSQIEAMEELKVFSAKTRCK</sequence>
<dbReference type="PANTHER" id="PTHR30001:SF0">
    <property type="entry name" value="RIBONUCLEASE G"/>
    <property type="match status" value="1"/>
</dbReference>
<evidence type="ECO:0000256" key="4">
    <source>
        <dbReference type="ARBA" id="ARBA00022842"/>
    </source>
</evidence>